<dbReference type="EMBL" id="FNBH01000004">
    <property type="protein sequence ID" value="SDG36119.1"/>
    <property type="molecule type" value="Genomic_DNA"/>
</dbReference>
<feature type="signal peptide" evidence="1">
    <location>
        <begin position="1"/>
        <end position="20"/>
    </location>
</feature>
<keyword evidence="1" id="KW-0732">Signal</keyword>
<reference evidence="3" key="1">
    <citation type="submission" date="2016-10" db="EMBL/GenBank/DDBJ databases">
        <authorList>
            <person name="Varghese N."/>
            <person name="Submissions S."/>
        </authorList>
    </citation>
    <scope>NUCLEOTIDE SEQUENCE [LARGE SCALE GENOMIC DNA]</scope>
    <source>
        <strain evidence="3">DSM 19684</strain>
    </source>
</reference>
<evidence type="ECO:0000313" key="3">
    <source>
        <dbReference type="Proteomes" id="UP000199203"/>
    </source>
</evidence>
<dbReference type="RefSeq" id="WP_089874399.1">
    <property type="nucleotide sequence ID" value="NZ_FNBH01000004.1"/>
</dbReference>
<dbReference type="AlphaFoldDB" id="A0A1G7TN54"/>
<dbReference type="Proteomes" id="UP000199203">
    <property type="component" value="Unassembled WGS sequence"/>
</dbReference>
<dbReference type="OrthoDB" id="1263295at2"/>
<feature type="chain" id="PRO_5011597430" description="DUF4412 domain-containing protein" evidence="1">
    <location>
        <begin position="21"/>
        <end position="205"/>
    </location>
</feature>
<sequence>MKHTMIFLFIPVLFFGQKNAATVTYKNGSKRTGLADLPSEVNKKGEIRFKESEASKKELISLTELSGIEYTSPDGKNKAMGIPVTYAGKLYWVYKVYEEKGITIYTTTKQDVTNLGGVPNRSIYGKGTSFFIKYKDKEIQPILTWYDAGPLTINTFQKKANIKYILKFFKDDCPTMEKAYDNGEIKFDKTPFPFIEFYQKNCNSN</sequence>
<evidence type="ECO:0008006" key="4">
    <source>
        <dbReference type="Google" id="ProtNLM"/>
    </source>
</evidence>
<organism evidence="2 3">
    <name type="scientific">Epilithonimonas hungarica</name>
    <dbReference type="NCBI Taxonomy" id="454006"/>
    <lineage>
        <taxon>Bacteria</taxon>
        <taxon>Pseudomonadati</taxon>
        <taxon>Bacteroidota</taxon>
        <taxon>Flavobacteriia</taxon>
        <taxon>Flavobacteriales</taxon>
        <taxon>Weeksellaceae</taxon>
        <taxon>Chryseobacterium group</taxon>
        <taxon>Epilithonimonas</taxon>
    </lineage>
</organism>
<accession>A0A1G7TN54</accession>
<dbReference type="STRING" id="454006.SAMN05421825_3153"/>
<evidence type="ECO:0000313" key="2">
    <source>
        <dbReference type="EMBL" id="SDG36119.1"/>
    </source>
</evidence>
<gene>
    <name evidence="2" type="ORF">SAMN05421825_3153</name>
</gene>
<keyword evidence="3" id="KW-1185">Reference proteome</keyword>
<proteinExistence type="predicted"/>
<evidence type="ECO:0000256" key="1">
    <source>
        <dbReference type="SAM" id="SignalP"/>
    </source>
</evidence>
<name>A0A1G7TN54_9FLAO</name>
<protein>
    <recommendedName>
        <fullName evidence="4">DUF4412 domain-containing protein</fullName>
    </recommendedName>
</protein>